<evidence type="ECO:0000256" key="1">
    <source>
        <dbReference type="SAM" id="MobiDB-lite"/>
    </source>
</evidence>
<sequence length="162" mass="17613">MSRLAEFPAGSPSVPPCETRDKTRGSVLQASDLLVLVIFTCPERSRHLSHLDGAEAVKSDHLRGARSDSSSPCLKLRPSPKPAHQGRSVQWLTVYHPPGTARCRHDAKVASWYLGVFGRRAIGHGTSADQLMTTRGQGVSARTRLFLHVLVSARTNSLLKPA</sequence>
<dbReference type="Proteomes" id="UP001283361">
    <property type="component" value="Unassembled WGS sequence"/>
</dbReference>
<dbReference type="EMBL" id="JAWDGP010003264">
    <property type="protein sequence ID" value="KAK3775866.1"/>
    <property type="molecule type" value="Genomic_DNA"/>
</dbReference>
<organism evidence="2 3">
    <name type="scientific">Elysia crispata</name>
    <name type="common">lettuce slug</name>
    <dbReference type="NCBI Taxonomy" id="231223"/>
    <lineage>
        <taxon>Eukaryota</taxon>
        <taxon>Metazoa</taxon>
        <taxon>Spiralia</taxon>
        <taxon>Lophotrochozoa</taxon>
        <taxon>Mollusca</taxon>
        <taxon>Gastropoda</taxon>
        <taxon>Heterobranchia</taxon>
        <taxon>Euthyneura</taxon>
        <taxon>Panpulmonata</taxon>
        <taxon>Sacoglossa</taxon>
        <taxon>Placobranchoidea</taxon>
        <taxon>Plakobranchidae</taxon>
        <taxon>Elysia</taxon>
    </lineage>
</organism>
<accession>A0AAE0ZVK4</accession>
<evidence type="ECO:0000313" key="2">
    <source>
        <dbReference type="EMBL" id="KAK3775866.1"/>
    </source>
</evidence>
<reference evidence="2" key="1">
    <citation type="journal article" date="2023" name="G3 (Bethesda)">
        <title>A reference genome for the long-term kleptoplast-retaining sea slug Elysia crispata morphotype clarki.</title>
        <authorList>
            <person name="Eastman K.E."/>
            <person name="Pendleton A.L."/>
            <person name="Shaikh M.A."/>
            <person name="Suttiyut T."/>
            <person name="Ogas R."/>
            <person name="Tomko P."/>
            <person name="Gavelis G."/>
            <person name="Widhalm J.R."/>
            <person name="Wisecaver J.H."/>
        </authorList>
    </citation>
    <scope>NUCLEOTIDE SEQUENCE</scope>
    <source>
        <strain evidence="2">ECLA1</strain>
    </source>
</reference>
<proteinExistence type="predicted"/>
<gene>
    <name evidence="2" type="ORF">RRG08_018121</name>
</gene>
<protein>
    <submittedName>
        <fullName evidence="2">Uncharacterized protein</fullName>
    </submittedName>
</protein>
<comment type="caution">
    <text evidence="2">The sequence shown here is derived from an EMBL/GenBank/DDBJ whole genome shotgun (WGS) entry which is preliminary data.</text>
</comment>
<evidence type="ECO:0000313" key="3">
    <source>
        <dbReference type="Proteomes" id="UP001283361"/>
    </source>
</evidence>
<name>A0AAE0ZVK4_9GAST</name>
<dbReference type="AlphaFoldDB" id="A0AAE0ZVK4"/>
<feature type="region of interest" description="Disordered" evidence="1">
    <location>
        <begin position="61"/>
        <end position="85"/>
    </location>
</feature>
<keyword evidence="3" id="KW-1185">Reference proteome</keyword>
<feature type="region of interest" description="Disordered" evidence="1">
    <location>
        <begin position="1"/>
        <end position="22"/>
    </location>
</feature>